<dbReference type="EnsemblMetazoa" id="Aqu2.1.32222_001">
    <property type="protein sequence ID" value="Aqu2.1.32222_001"/>
    <property type="gene ID" value="Aqu2.1.32222"/>
</dbReference>
<feature type="region of interest" description="Disordered" evidence="7">
    <location>
        <begin position="159"/>
        <end position="212"/>
    </location>
</feature>
<protein>
    <recommendedName>
        <fullName evidence="6">rRNA biogenesis protein RRP36</fullName>
    </recommendedName>
</protein>
<accession>A0A1X7UXY3</accession>
<sequence>MMSFMSSSLGLLNLLNSFLKASTSSSISLRPRFWIRHTHSFKMADDTEADIRQEISNIPLGQLQDLRQKVGTKKFDNTFQKHLRVQDNDNKDFKRTSKNRPREMSSKKHVSRFKQVIQVPKKEKRMDPRFDERCGHLNLDLFSKSFSFLEDVKKQERAQMETEARKTKDPLKKKKLETCLQKMESRDKSRQKEKEKKDLERQHKKVERKLAKEGKKPFFLSKALQRKALLVKRYKELKESGQLERVLRKRRKRSTAKERKRMLPRRSVT</sequence>
<dbReference type="PANTHER" id="PTHR21738">
    <property type="entry name" value="RIBOSOMAL RNA PROCESSING PROTEIN 36 HOMOLOG"/>
    <property type="match status" value="1"/>
</dbReference>
<dbReference type="GO" id="GO:0005730">
    <property type="term" value="C:nucleolus"/>
    <property type="evidence" value="ECO:0007669"/>
    <property type="project" value="UniProtKB-SubCell"/>
</dbReference>
<dbReference type="GO" id="GO:0000462">
    <property type="term" value="P:maturation of SSU-rRNA from tricistronic rRNA transcript (SSU-rRNA, 5.8S rRNA, LSU-rRNA)"/>
    <property type="evidence" value="ECO:0007669"/>
    <property type="project" value="TreeGrafter"/>
</dbReference>
<comment type="similarity">
    <text evidence="2 6">Belongs to the RRP36 family.</text>
</comment>
<feature type="chain" id="PRO_5012394884" description="rRNA biogenesis protein RRP36" evidence="8">
    <location>
        <begin position="25"/>
        <end position="269"/>
    </location>
</feature>
<feature type="compositionally biased region" description="Basic and acidic residues" evidence="7">
    <location>
        <begin position="183"/>
        <end position="201"/>
    </location>
</feature>
<comment type="function">
    <text evidence="6">Component of the 90S pre-ribosome involved in the maturation of rRNAs. Required for early cleavages of the pre-RNAs in the 40S ribosomal subunit maturation pathway.</text>
</comment>
<dbReference type="STRING" id="400682.A0A1X7UXY3"/>
<dbReference type="AlphaFoldDB" id="A0A1X7UXY3"/>
<evidence type="ECO:0000256" key="8">
    <source>
        <dbReference type="SAM" id="SignalP"/>
    </source>
</evidence>
<dbReference type="OrthoDB" id="448446at2759"/>
<dbReference type="InterPro" id="IPR009292">
    <property type="entry name" value="RRP36"/>
</dbReference>
<dbReference type="PANTHER" id="PTHR21738:SF0">
    <property type="entry name" value="RIBOSOMAL RNA PROCESSING PROTEIN 36 HOMOLOG"/>
    <property type="match status" value="1"/>
</dbReference>
<proteinExistence type="inferred from homology"/>
<feature type="compositionally biased region" description="Basic residues" evidence="7">
    <location>
        <begin position="247"/>
        <end position="269"/>
    </location>
</feature>
<comment type="subcellular location">
    <subcellularLocation>
        <location evidence="1 6">Nucleus</location>
        <location evidence="1 6">Nucleolus</location>
    </subcellularLocation>
</comment>
<dbReference type="InParanoid" id="A0A1X7UXY3"/>
<dbReference type="eggNOG" id="KOG3190">
    <property type="taxonomic scope" value="Eukaryota"/>
</dbReference>
<feature type="compositionally biased region" description="Basic and acidic residues" evidence="7">
    <location>
        <begin position="159"/>
        <end position="170"/>
    </location>
</feature>
<evidence type="ECO:0000256" key="2">
    <source>
        <dbReference type="ARBA" id="ARBA00009418"/>
    </source>
</evidence>
<evidence type="ECO:0000313" key="9">
    <source>
        <dbReference type="EnsemblMetazoa" id="Aqu2.1.32222_001"/>
    </source>
</evidence>
<evidence type="ECO:0000256" key="5">
    <source>
        <dbReference type="ARBA" id="ARBA00023242"/>
    </source>
</evidence>
<keyword evidence="6" id="KW-0687">Ribonucleoprotein</keyword>
<evidence type="ECO:0000256" key="6">
    <source>
        <dbReference type="RuleBase" id="RU368027"/>
    </source>
</evidence>
<evidence type="ECO:0000256" key="4">
    <source>
        <dbReference type="ARBA" id="ARBA00022552"/>
    </source>
</evidence>
<keyword evidence="4 6" id="KW-0698">rRNA processing</keyword>
<keyword evidence="8" id="KW-0732">Signal</keyword>
<keyword evidence="5 6" id="KW-0539">Nucleus</keyword>
<keyword evidence="3 6" id="KW-0690">Ribosome biogenesis</keyword>
<feature type="signal peptide" evidence="8">
    <location>
        <begin position="1"/>
        <end position="24"/>
    </location>
</feature>
<reference evidence="9" key="1">
    <citation type="submission" date="2017-05" db="UniProtKB">
        <authorList>
            <consortium name="EnsemblMetazoa"/>
        </authorList>
    </citation>
    <scope>IDENTIFICATION</scope>
</reference>
<evidence type="ECO:0000256" key="1">
    <source>
        <dbReference type="ARBA" id="ARBA00004604"/>
    </source>
</evidence>
<organism evidence="9">
    <name type="scientific">Amphimedon queenslandica</name>
    <name type="common">Sponge</name>
    <dbReference type="NCBI Taxonomy" id="400682"/>
    <lineage>
        <taxon>Eukaryota</taxon>
        <taxon>Metazoa</taxon>
        <taxon>Porifera</taxon>
        <taxon>Demospongiae</taxon>
        <taxon>Heteroscleromorpha</taxon>
        <taxon>Haplosclerida</taxon>
        <taxon>Niphatidae</taxon>
        <taxon>Amphimedon</taxon>
    </lineage>
</organism>
<feature type="region of interest" description="Disordered" evidence="7">
    <location>
        <begin position="241"/>
        <end position="269"/>
    </location>
</feature>
<evidence type="ECO:0000256" key="7">
    <source>
        <dbReference type="SAM" id="MobiDB-lite"/>
    </source>
</evidence>
<comment type="subunit">
    <text evidence="6">Associates with 90S and pre-40S pre-ribosomal particles.</text>
</comment>
<dbReference type="GO" id="GO:0030686">
    <property type="term" value="C:90S preribosome"/>
    <property type="evidence" value="ECO:0007669"/>
    <property type="project" value="TreeGrafter"/>
</dbReference>
<evidence type="ECO:0000256" key="3">
    <source>
        <dbReference type="ARBA" id="ARBA00022517"/>
    </source>
</evidence>
<feature type="compositionally biased region" description="Basic and acidic residues" evidence="7">
    <location>
        <begin position="86"/>
        <end position="106"/>
    </location>
</feature>
<dbReference type="Pfam" id="PF06102">
    <property type="entry name" value="RRP36"/>
    <property type="match status" value="1"/>
</dbReference>
<feature type="region of interest" description="Disordered" evidence="7">
    <location>
        <begin position="86"/>
        <end position="112"/>
    </location>
</feature>
<name>A0A1X7UXY3_AMPQE</name>